<dbReference type="GO" id="GO:0008270">
    <property type="term" value="F:zinc ion binding"/>
    <property type="evidence" value="ECO:0007669"/>
    <property type="project" value="UniProtKB-KW"/>
</dbReference>
<keyword evidence="2" id="KW-0863">Zinc-finger</keyword>
<dbReference type="SUPFAM" id="SSF57850">
    <property type="entry name" value="RING/U-box"/>
    <property type="match status" value="1"/>
</dbReference>
<accession>A0A1R2AVR9</accession>
<evidence type="ECO:0000313" key="6">
    <source>
        <dbReference type="EMBL" id="OMJ68597.1"/>
    </source>
</evidence>
<keyword evidence="7" id="KW-1185">Reference proteome</keyword>
<protein>
    <recommendedName>
        <fullName evidence="8">RING-CH-type domain-containing protein</fullName>
    </recommendedName>
</protein>
<dbReference type="PANTHER" id="PTHR46210">
    <property type="entry name" value="FHA DOMAIN-CONTAINING PROTEIN"/>
    <property type="match status" value="1"/>
</dbReference>
<dbReference type="CDD" id="cd00060">
    <property type="entry name" value="FHA"/>
    <property type="match status" value="1"/>
</dbReference>
<dbReference type="InterPro" id="IPR013083">
    <property type="entry name" value="Znf_RING/FYVE/PHD"/>
</dbReference>
<reference evidence="6 7" key="1">
    <citation type="submission" date="2016-11" db="EMBL/GenBank/DDBJ databases">
        <title>The macronuclear genome of Stentor coeruleus: a giant cell with tiny introns.</title>
        <authorList>
            <person name="Slabodnick M."/>
            <person name="Ruby J.G."/>
            <person name="Reiff S.B."/>
            <person name="Swart E.C."/>
            <person name="Gosai S."/>
            <person name="Prabakaran S."/>
            <person name="Witkowska E."/>
            <person name="Larue G.E."/>
            <person name="Fisher S."/>
            <person name="Freeman R.M."/>
            <person name="Gunawardena J."/>
            <person name="Chu W."/>
            <person name="Stover N.A."/>
            <person name="Gregory B.D."/>
            <person name="Nowacki M."/>
            <person name="Derisi J."/>
            <person name="Roy S.W."/>
            <person name="Marshall W.F."/>
            <person name="Sood P."/>
        </authorList>
    </citation>
    <scope>NUCLEOTIDE SEQUENCE [LARGE SCALE GENOMIC DNA]</scope>
    <source>
        <strain evidence="6">WM001</strain>
    </source>
</reference>
<dbReference type="SMART" id="SM00240">
    <property type="entry name" value="FHA"/>
    <property type="match status" value="1"/>
</dbReference>
<dbReference type="SUPFAM" id="SSF49879">
    <property type="entry name" value="SMAD/FHA domain"/>
    <property type="match status" value="1"/>
</dbReference>
<dbReference type="Gene3D" id="2.60.200.20">
    <property type="match status" value="1"/>
</dbReference>
<keyword evidence="3" id="KW-0862">Zinc</keyword>
<dbReference type="InterPro" id="IPR008984">
    <property type="entry name" value="SMAD_FHA_dom_sf"/>
</dbReference>
<dbReference type="Pfam" id="PF00498">
    <property type="entry name" value="FHA"/>
    <property type="match status" value="1"/>
</dbReference>
<dbReference type="PROSITE" id="PS51292">
    <property type="entry name" value="ZF_RING_CH"/>
    <property type="match status" value="1"/>
</dbReference>
<dbReference type="InterPro" id="IPR000253">
    <property type="entry name" value="FHA_dom"/>
</dbReference>
<evidence type="ECO:0000256" key="1">
    <source>
        <dbReference type="ARBA" id="ARBA00022723"/>
    </source>
</evidence>
<keyword evidence="1" id="KW-0479">Metal-binding</keyword>
<dbReference type="PANTHER" id="PTHR46210:SF1">
    <property type="entry name" value="FHA DOMAIN-CONTAINING PROTEIN"/>
    <property type="match status" value="1"/>
</dbReference>
<evidence type="ECO:0008006" key="8">
    <source>
        <dbReference type="Google" id="ProtNLM"/>
    </source>
</evidence>
<comment type="caution">
    <text evidence="6">The sequence shown here is derived from an EMBL/GenBank/DDBJ whole genome shotgun (WGS) entry which is preliminary data.</text>
</comment>
<dbReference type="SMART" id="SM00744">
    <property type="entry name" value="RINGv"/>
    <property type="match status" value="1"/>
</dbReference>
<organism evidence="6 7">
    <name type="scientific">Stentor coeruleus</name>
    <dbReference type="NCBI Taxonomy" id="5963"/>
    <lineage>
        <taxon>Eukaryota</taxon>
        <taxon>Sar</taxon>
        <taxon>Alveolata</taxon>
        <taxon>Ciliophora</taxon>
        <taxon>Postciliodesmatophora</taxon>
        <taxon>Heterotrichea</taxon>
        <taxon>Heterotrichida</taxon>
        <taxon>Stentoridae</taxon>
        <taxon>Stentor</taxon>
    </lineage>
</organism>
<feature type="domain" description="RING-CH-type" evidence="5">
    <location>
        <begin position="132"/>
        <end position="208"/>
    </location>
</feature>
<dbReference type="Gene3D" id="3.30.40.10">
    <property type="entry name" value="Zinc/RING finger domain, C3HC4 (zinc finger)"/>
    <property type="match status" value="1"/>
</dbReference>
<evidence type="ECO:0000256" key="2">
    <source>
        <dbReference type="ARBA" id="ARBA00022771"/>
    </source>
</evidence>
<evidence type="ECO:0000313" key="7">
    <source>
        <dbReference type="Proteomes" id="UP000187209"/>
    </source>
</evidence>
<evidence type="ECO:0000259" key="4">
    <source>
        <dbReference type="PROSITE" id="PS50006"/>
    </source>
</evidence>
<evidence type="ECO:0000256" key="3">
    <source>
        <dbReference type="ARBA" id="ARBA00022833"/>
    </source>
</evidence>
<dbReference type="InterPro" id="IPR011016">
    <property type="entry name" value="Znf_RING-CH"/>
</dbReference>
<proteinExistence type="predicted"/>
<dbReference type="Proteomes" id="UP000187209">
    <property type="component" value="Unassembled WGS sequence"/>
</dbReference>
<dbReference type="PROSITE" id="PS50006">
    <property type="entry name" value="FHA_DOMAIN"/>
    <property type="match status" value="1"/>
</dbReference>
<dbReference type="OrthoDB" id="264354at2759"/>
<dbReference type="AlphaFoldDB" id="A0A1R2AVR9"/>
<dbReference type="Pfam" id="PF12906">
    <property type="entry name" value="RINGv"/>
    <property type="match status" value="1"/>
</dbReference>
<name>A0A1R2AVR9_9CILI</name>
<sequence>MGLYLKIKAVTWVRESHGLFDYDSSNTVQEVIKVYESGSLIRKVTEVLFYNQIMSPSDGKILNICEKSEEFMLCPIKDQPLGLVIRHLKSCEAKGFRITTGDIIKLGKVSMKIIETSECYKQNQDDINECEGSNMGEICCRICFRTHTNSIDPLLSLCDCSGTLALTHYFCLQKWAMSKCIKKFNSQSLTYCWKNTDCEICKKPIPLKFKYEDNDYSLIDIPKPQGFYMILEDSRKDKFKYLVHVLTPNLTPLSLGRSSECDLKVNDISVSRSHATIETFNNKFYIRDNFSKFGTLVLVTKPLALRVNEPVSLQANKTVLNITMKKKTNVFQCFKCCKNRIGQEPMIRRRTEIPLEEISLQSPHSQFDN</sequence>
<gene>
    <name evidence="6" type="ORF">SteCoe_33897</name>
</gene>
<dbReference type="EMBL" id="MPUH01001305">
    <property type="protein sequence ID" value="OMJ68597.1"/>
    <property type="molecule type" value="Genomic_DNA"/>
</dbReference>
<evidence type="ECO:0000259" key="5">
    <source>
        <dbReference type="PROSITE" id="PS51292"/>
    </source>
</evidence>
<feature type="domain" description="FHA" evidence="4">
    <location>
        <begin position="253"/>
        <end position="297"/>
    </location>
</feature>